<dbReference type="GO" id="GO:0003735">
    <property type="term" value="F:structural constituent of ribosome"/>
    <property type="evidence" value="ECO:0007669"/>
    <property type="project" value="InterPro"/>
</dbReference>
<evidence type="ECO:0000313" key="9">
    <source>
        <dbReference type="Ensembl" id="ENSTRUP00000005060.3"/>
    </source>
</evidence>
<dbReference type="RefSeq" id="XP_011619000.1">
    <property type="nucleotide sequence ID" value="XM_011620698.2"/>
</dbReference>
<evidence type="ECO:0000256" key="7">
    <source>
        <dbReference type="ARBA" id="ARBA00035545"/>
    </source>
</evidence>
<dbReference type="AlphaFoldDB" id="H2RY40"/>
<dbReference type="Proteomes" id="UP000005226">
    <property type="component" value="Chromosome 20"/>
</dbReference>
<dbReference type="KEGG" id="tru:101069945"/>
<keyword evidence="4" id="KW-0496">Mitochondrion</keyword>
<proteinExistence type="inferred from homology"/>
<name>H2RY40_TAKRU</name>
<dbReference type="GO" id="GO:0006412">
    <property type="term" value="P:translation"/>
    <property type="evidence" value="ECO:0007669"/>
    <property type="project" value="InterPro"/>
</dbReference>
<comment type="similarity">
    <text evidence="2">Belongs to the mitochondrion-specific ribosomal protein mL49 family.</text>
</comment>
<keyword evidence="3" id="KW-0689">Ribosomal protein</keyword>
<dbReference type="OMA" id="NPPEWKY"/>
<dbReference type="PANTHER" id="PTHR13477:SF0">
    <property type="entry name" value="LARGE RIBOSOMAL SUBUNIT PROTEIN ML49"/>
    <property type="match status" value="1"/>
</dbReference>
<feature type="region of interest" description="Disordered" evidence="8">
    <location>
        <begin position="60"/>
        <end position="79"/>
    </location>
</feature>
<dbReference type="Pfam" id="PF05046">
    <property type="entry name" value="Img2"/>
    <property type="match status" value="1"/>
</dbReference>
<protein>
    <recommendedName>
        <fullName evidence="6">Large ribosomal subunit protein mL49</fullName>
    </recommendedName>
    <alternativeName>
        <fullName evidence="7">39S ribosomal protein L49, mitochondrial</fullName>
    </alternativeName>
</protein>
<evidence type="ECO:0000256" key="5">
    <source>
        <dbReference type="ARBA" id="ARBA00023274"/>
    </source>
</evidence>
<accession>H2RY40</accession>
<dbReference type="FunFam" id="3.30.780.10:FF:000009">
    <property type="entry name" value="39S ribosomal protein L49, mitochondrial"/>
    <property type="match status" value="1"/>
</dbReference>
<evidence type="ECO:0000256" key="6">
    <source>
        <dbReference type="ARBA" id="ARBA00035191"/>
    </source>
</evidence>
<evidence type="ECO:0000256" key="1">
    <source>
        <dbReference type="ARBA" id="ARBA00004173"/>
    </source>
</evidence>
<dbReference type="Ensembl" id="ENSTRUT00000005090.3">
    <property type="protein sequence ID" value="ENSTRUP00000005060.3"/>
    <property type="gene ID" value="ENSTRUG00000002203.3"/>
</dbReference>
<evidence type="ECO:0000313" key="10">
    <source>
        <dbReference type="Proteomes" id="UP000005226"/>
    </source>
</evidence>
<dbReference type="CTD" id="740"/>
<gene>
    <name evidence="9" type="primary">mrpl49</name>
</gene>
<evidence type="ECO:0000256" key="3">
    <source>
        <dbReference type="ARBA" id="ARBA00022980"/>
    </source>
</evidence>
<comment type="subcellular location">
    <subcellularLocation>
        <location evidence="1">Mitochondrion</location>
    </subcellularLocation>
</comment>
<dbReference type="PANTHER" id="PTHR13477">
    <property type="entry name" value="MITOCHONDRIAL 39S RIBOSOMAL PROTEIN L49"/>
    <property type="match status" value="1"/>
</dbReference>
<keyword evidence="10" id="KW-1185">Reference proteome</keyword>
<dbReference type="HOGENOM" id="CLU_085757_2_0_1"/>
<organism evidence="9 10">
    <name type="scientific">Takifugu rubripes</name>
    <name type="common">Japanese pufferfish</name>
    <name type="synonym">Fugu rubripes</name>
    <dbReference type="NCBI Taxonomy" id="31033"/>
    <lineage>
        <taxon>Eukaryota</taxon>
        <taxon>Metazoa</taxon>
        <taxon>Chordata</taxon>
        <taxon>Craniata</taxon>
        <taxon>Vertebrata</taxon>
        <taxon>Euteleostomi</taxon>
        <taxon>Actinopterygii</taxon>
        <taxon>Neopterygii</taxon>
        <taxon>Teleostei</taxon>
        <taxon>Neoteleostei</taxon>
        <taxon>Acanthomorphata</taxon>
        <taxon>Eupercaria</taxon>
        <taxon>Tetraodontiformes</taxon>
        <taxon>Tetradontoidea</taxon>
        <taxon>Tetraodontidae</taxon>
        <taxon>Takifugu</taxon>
    </lineage>
</organism>
<dbReference type="STRING" id="31033.ENSTRUP00000005060"/>
<evidence type="ECO:0000256" key="2">
    <source>
        <dbReference type="ARBA" id="ARBA00005677"/>
    </source>
</evidence>
<dbReference type="InParanoid" id="H2RY40"/>
<dbReference type="eggNOG" id="KOG4034">
    <property type="taxonomic scope" value="Eukaryota"/>
</dbReference>
<dbReference type="GeneID" id="101069945"/>
<dbReference type="OrthoDB" id="19439at2759"/>
<evidence type="ECO:0000256" key="4">
    <source>
        <dbReference type="ARBA" id="ARBA00023128"/>
    </source>
</evidence>
<reference evidence="9 10" key="1">
    <citation type="journal article" date="2011" name="Genome Biol. Evol.">
        <title>Integration of the genetic map and genome assembly of fugu facilitates insights into distinct features of genome evolution in teleosts and mammals.</title>
        <authorList>
            <person name="Kai W."/>
            <person name="Kikuchi K."/>
            <person name="Tohari S."/>
            <person name="Chew A.K."/>
            <person name="Tay A."/>
            <person name="Fujiwara A."/>
            <person name="Hosoya S."/>
            <person name="Suetake H."/>
            <person name="Naruse K."/>
            <person name="Brenner S."/>
            <person name="Suzuki Y."/>
            <person name="Venkatesh B."/>
        </authorList>
    </citation>
    <scope>NUCLEOTIDE SEQUENCE [LARGE SCALE GENOMIC DNA]</scope>
</reference>
<keyword evidence="5" id="KW-0687">Ribonucleoprotein</keyword>
<dbReference type="InterPro" id="IPR007740">
    <property type="entry name" value="Ribosomal_mL49"/>
</dbReference>
<dbReference type="GO" id="GO:0005762">
    <property type="term" value="C:mitochondrial large ribosomal subunit"/>
    <property type="evidence" value="ECO:0007669"/>
    <property type="project" value="TreeGrafter"/>
</dbReference>
<reference evidence="9" key="2">
    <citation type="submission" date="2025-08" db="UniProtKB">
        <authorList>
            <consortium name="Ensembl"/>
        </authorList>
    </citation>
    <scope>IDENTIFICATION</scope>
</reference>
<evidence type="ECO:0000256" key="8">
    <source>
        <dbReference type="SAM" id="MobiDB-lite"/>
    </source>
</evidence>
<dbReference type="FunCoup" id="H2RY40">
    <property type="interactions" value="1120"/>
</dbReference>
<sequence>MAACLRPTVLRRMLLGACSLRSCTLGRPAGLRFVCHSAPEEVRESTEEYRYVERLIPPSRVPAPPVHPGAAPSGWRPPAGSPPPLPYMIRRSRVHNIPVYGDLTHGNRSTTLIRKIEGDIWALERDVKQHLAEVTGRDHPTQVNEVTMTLKVKGHFQEELKEWLLSKGF</sequence>
<dbReference type="Gene3D" id="3.30.780.10">
    <property type="entry name" value="SUI1-like domain"/>
    <property type="match status" value="1"/>
</dbReference>
<dbReference type="GeneTree" id="ENSGT00390000017253"/>
<reference evidence="9" key="3">
    <citation type="submission" date="2025-09" db="UniProtKB">
        <authorList>
            <consortium name="Ensembl"/>
        </authorList>
    </citation>
    <scope>IDENTIFICATION</scope>
</reference>